<dbReference type="Gene3D" id="1.10.10.10">
    <property type="entry name" value="Winged helix-like DNA-binding domain superfamily/Winged helix DNA-binding domain"/>
    <property type="match status" value="1"/>
</dbReference>
<keyword evidence="3" id="KW-0238">DNA-binding</keyword>
<feature type="domain" description="HTH lysR-type" evidence="5">
    <location>
        <begin position="1"/>
        <end position="59"/>
    </location>
</feature>
<evidence type="ECO:0000256" key="3">
    <source>
        <dbReference type="ARBA" id="ARBA00023125"/>
    </source>
</evidence>
<dbReference type="InterPro" id="IPR000847">
    <property type="entry name" value="LysR_HTH_N"/>
</dbReference>
<dbReference type="OrthoDB" id="9786526at2"/>
<organism evidence="6 7">
    <name type="scientific">Stutzerimonas stutzeri</name>
    <name type="common">Pseudomonas stutzeri</name>
    <dbReference type="NCBI Taxonomy" id="316"/>
    <lineage>
        <taxon>Bacteria</taxon>
        <taxon>Pseudomonadati</taxon>
        <taxon>Pseudomonadota</taxon>
        <taxon>Gammaproteobacteria</taxon>
        <taxon>Pseudomonadales</taxon>
        <taxon>Pseudomonadaceae</taxon>
        <taxon>Stutzerimonas</taxon>
    </lineage>
</organism>
<dbReference type="AlphaFoldDB" id="A0A0D9AIC2"/>
<keyword evidence="2" id="KW-0805">Transcription regulation</keyword>
<dbReference type="RefSeq" id="WP_045163074.1">
    <property type="nucleotide sequence ID" value="NZ_JYHV01000029.1"/>
</dbReference>
<dbReference type="Gene3D" id="3.40.190.290">
    <property type="match status" value="1"/>
</dbReference>
<accession>A0A0D9AIC2</accession>
<comment type="similarity">
    <text evidence="1">Belongs to the LysR transcriptional regulatory family.</text>
</comment>
<dbReference type="GO" id="GO:0003700">
    <property type="term" value="F:DNA-binding transcription factor activity"/>
    <property type="evidence" value="ECO:0007669"/>
    <property type="project" value="InterPro"/>
</dbReference>
<sequence length="300" mass="32614">MSRYREMQVFEAVVKSGSLAAAARNLNLSPATITRTVASLEARLNNTLLIRGPRGVEPSPAGERFALDCREILERIDHAEHSAAGLHACPTGELTVSLPLLMDPHVFTPIATAYLAAFPDVSLVIRTSEGVPKLLEEGIDVALVVGQLPDSSGFAMPVGMVRPIVCGSPGYLATWGRPETPDDLHAHRTVLTASASPEAEWRFRGERATRLMRPAPVLTCTTQRAAIRAATLGLGLIRCMSYEAHHELQSGLLEPVLDGFANQSMPAHLIYRDGRRAEARVRTFVDFATPRLRAHPAFSR</sequence>
<dbReference type="Pfam" id="PF03466">
    <property type="entry name" value="LysR_substrate"/>
    <property type="match status" value="1"/>
</dbReference>
<dbReference type="Pfam" id="PF00126">
    <property type="entry name" value="HTH_1"/>
    <property type="match status" value="1"/>
</dbReference>
<dbReference type="FunFam" id="1.10.10.10:FF:000001">
    <property type="entry name" value="LysR family transcriptional regulator"/>
    <property type="match status" value="1"/>
</dbReference>
<proteinExistence type="inferred from homology"/>
<evidence type="ECO:0000256" key="4">
    <source>
        <dbReference type="ARBA" id="ARBA00023163"/>
    </source>
</evidence>
<gene>
    <name evidence="6" type="ORF">UF78_15340</name>
</gene>
<dbReference type="InterPro" id="IPR058163">
    <property type="entry name" value="LysR-type_TF_proteobact-type"/>
</dbReference>
<evidence type="ECO:0000313" key="6">
    <source>
        <dbReference type="EMBL" id="KJH80449.1"/>
    </source>
</evidence>
<evidence type="ECO:0000256" key="1">
    <source>
        <dbReference type="ARBA" id="ARBA00009437"/>
    </source>
</evidence>
<dbReference type="SUPFAM" id="SSF46785">
    <property type="entry name" value="Winged helix' DNA-binding domain"/>
    <property type="match status" value="1"/>
</dbReference>
<dbReference type="GO" id="GO:0043565">
    <property type="term" value="F:sequence-specific DNA binding"/>
    <property type="evidence" value="ECO:0007669"/>
    <property type="project" value="TreeGrafter"/>
</dbReference>
<dbReference type="PROSITE" id="PS50931">
    <property type="entry name" value="HTH_LYSR"/>
    <property type="match status" value="1"/>
</dbReference>
<dbReference type="Proteomes" id="UP000032487">
    <property type="component" value="Unassembled WGS sequence"/>
</dbReference>
<reference evidence="6 7" key="1">
    <citation type="submission" date="2015-02" db="EMBL/GenBank/DDBJ databases">
        <title>Draft genome sequence of Pseudomonas stutzeri NT0128 isolated from wheat (Triticum turgidum) rhizosphere.</title>
        <authorList>
            <person name="Tovi N."/>
            <person name="Frenk S."/>
            <person name="Hadar Y."/>
            <person name="Minz D."/>
        </authorList>
    </citation>
    <scope>NUCLEOTIDE SEQUENCE [LARGE SCALE GENOMIC DNA]</scope>
    <source>
        <strain evidence="6 7">NT0128</strain>
    </source>
</reference>
<comment type="caution">
    <text evidence="6">The sequence shown here is derived from an EMBL/GenBank/DDBJ whole genome shotgun (WGS) entry which is preliminary data.</text>
</comment>
<dbReference type="InterPro" id="IPR005119">
    <property type="entry name" value="LysR_subst-bd"/>
</dbReference>
<keyword evidence="4" id="KW-0804">Transcription</keyword>
<protein>
    <submittedName>
        <fullName evidence="6">LysR family transcriptional regulator</fullName>
    </submittedName>
</protein>
<dbReference type="InterPro" id="IPR036388">
    <property type="entry name" value="WH-like_DNA-bd_sf"/>
</dbReference>
<dbReference type="PANTHER" id="PTHR30537">
    <property type="entry name" value="HTH-TYPE TRANSCRIPTIONAL REGULATOR"/>
    <property type="match status" value="1"/>
</dbReference>
<name>A0A0D9AIC2_STUST</name>
<dbReference type="PATRIC" id="fig|316.101.peg.3834"/>
<evidence type="ECO:0000256" key="2">
    <source>
        <dbReference type="ARBA" id="ARBA00023015"/>
    </source>
</evidence>
<evidence type="ECO:0000313" key="7">
    <source>
        <dbReference type="Proteomes" id="UP000032487"/>
    </source>
</evidence>
<dbReference type="EMBL" id="JYHV01000029">
    <property type="protein sequence ID" value="KJH80449.1"/>
    <property type="molecule type" value="Genomic_DNA"/>
</dbReference>
<dbReference type="InterPro" id="IPR036390">
    <property type="entry name" value="WH_DNA-bd_sf"/>
</dbReference>
<dbReference type="PANTHER" id="PTHR30537:SF5">
    <property type="entry name" value="HTH-TYPE TRANSCRIPTIONAL ACTIVATOR TTDR-RELATED"/>
    <property type="match status" value="1"/>
</dbReference>
<dbReference type="SUPFAM" id="SSF53850">
    <property type="entry name" value="Periplasmic binding protein-like II"/>
    <property type="match status" value="1"/>
</dbReference>
<dbReference type="GO" id="GO:0006351">
    <property type="term" value="P:DNA-templated transcription"/>
    <property type="evidence" value="ECO:0007669"/>
    <property type="project" value="TreeGrafter"/>
</dbReference>
<evidence type="ECO:0000259" key="5">
    <source>
        <dbReference type="PROSITE" id="PS50931"/>
    </source>
</evidence>